<comment type="caution">
    <text evidence="2">The sequence shown here is derived from an EMBL/GenBank/DDBJ whole genome shotgun (WGS) entry which is preliminary data.</text>
</comment>
<evidence type="ECO:0000256" key="1">
    <source>
        <dbReference type="SAM" id="MobiDB-lite"/>
    </source>
</evidence>
<reference evidence="2" key="1">
    <citation type="journal article" date="2020" name="G3 (Bethesda)">
        <title>High-Quality Assemblies for Three Invasive Social Wasps from the &lt;i&gt;Vespula&lt;/i&gt; Genus.</title>
        <authorList>
            <person name="Harrop T.W.R."/>
            <person name="Guhlin J."/>
            <person name="McLaughlin G.M."/>
            <person name="Permina E."/>
            <person name="Stockwell P."/>
            <person name="Gilligan J."/>
            <person name="Le Lec M.F."/>
            <person name="Gruber M.A.M."/>
            <person name="Quinn O."/>
            <person name="Lovegrove M."/>
            <person name="Duncan E.J."/>
            <person name="Remnant E.J."/>
            <person name="Van Eeckhoven J."/>
            <person name="Graham B."/>
            <person name="Knapp R.A."/>
            <person name="Langford K.W."/>
            <person name="Kronenberg Z."/>
            <person name="Press M.O."/>
            <person name="Eacker S.M."/>
            <person name="Wilson-Rankin E.E."/>
            <person name="Purcell J."/>
            <person name="Lester P.J."/>
            <person name="Dearden P.K."/>
        </authorList>
    </citation>
    <scope>NUCLEOTIDE SEQUENCE</scope>
    <source>
        <strain evidence="2">Marl-1</strain>
    </source>
</reference>
<protein>
    <submittedName>
        <fullName evidence="2">Uncharacterized protein</fullName>
    </submittedName>
</protein>
<dbReference type="EMBL" id="JACSEA010000010">
    <property type="protein sequence ID" value="KAF7390735.1"/>
    <property type="molecule type" value="Genomic_DNA"/>
</dbReference>
<evidence type="ECO:0000313" key="3">
    <source>
        <dbReference type="Proteomes" id="UP000614350"/>
    </source>
</evidence>
<evidence type="ECO:0000313" key="2">
    <source>
        <dbReference type="EMBL" id="KAF7390735.1"/>
    </source>
</evidence>
<proteinExistence type="predicted"/>
<accession>A0A834MZ54</accession>
<sequence>MGAMRVTECTCSHRAVAADLRACRSTDGQEYLAGDTSTYLRSSNESRLVFVHASTITAFIINNRIYQLIKIHHHHHHHHPHHHYHHHRHRHHHPPHYHHHHPYHHHHHHLYHHHHHHTNMYTTLVPLSKA</sequence>
<keyword evidence="3" id="KW-1185">Reference proteome</keyword>
<dbReference type="Proteomes" id="UP000614350">
    <property type="component" value="Unassembled WGS sequence"/>
</dbReference>
<feature type="region of interest" description="Disordered" evidence="1">
    <location>
        <begin position="73"/>
        <end position="115"/>
    </location>
</feature>
<name>A0A834MZ54_VESVU</name>
<organism evidence="2 3">
    <name type="scientific">Vespula vulgaris</name>
    <name type="common">Yellow jacket</name>
    <name type="synonym">Wasp</name>
    <dbReference type="NCBI Taxonomy" id="7454"/>
    <lineage>
        <taxon>Eukaryota</taxon>
        <taxon>Metazoa</taxon>
        <taxon>Ecdysozoa</taxon>
        <taxon>Arthropoda</taxon>
        <taxon>Hexapoda</taxon>
        <taxon>Insecta</taxon>
        <taxon>Pterygota</taxon>
        <taxon>Neoptera</taxon>
        <taxon>Endopterygota</taxon>
        <taxon>Hymenoptera</taxon>
        <taxon>Apocrita</taxon>
        <taxon>Aculeata</taxon>
        <taxon>Vespoidea</taxon>
        <taxon>Vespidae</taxon>
        <taxon>Vespinae</taxon>
        <taxon>Vespula</taxon>
    </lineage>
</organism>
<dbReference type="AlphaFoldDB" id="A0A834MZ54"/>
<gene>
    <name evidence="2" type="ORF">HZH66_009215</name>
</gene>